<evidence type="ECO:0000256" key="12">
    <source>
        <dbReference type="ARBA" id="ARBA00022695"/>
    </source>
</evidence>
<evidence type="ECO:0000313" key="26">
    <source>
        <dbReference type="Proteomes" id="UP000095255"/>
    </source>
</evidence>
<evidence type="ECO:0000256" key="1">
    <source>
        <dbReference type="ARBA" id="ARBA00001698"/>
    </source>
</evidence>
<keyword evidence="17" id="KW-1208">Phospholipid metabolism</keyword>
<feature type="transmembrane region" description="Helical" evidence="24">
    <location>
        <begin position="24"/>
        <end position="42"/>
    </location>
</feature>
<feature type="transmembrane region" description="Helical" evidence="24">
    <location>
        <begin position="129"/>
        <end position="149"/>
    </location>
</feature>
<dbReference type="PANTHER" id="PTHR46382">
    <property type="entry name" value="PHOSPHATIDATE CYTIDYLYLTRANSFERASE"/>
    <property type="match status" value="1"/>
</dbReference>
<evidence type="ECO:0000256" key="22">
    <source>
        <dbReference type="ARBA" id="ARBA00032743"/>
    </source>
</evidence>
<evidence type="ECO:0000256" key="14">
    <source>
        <dbReference type="ARBA" id="ARBA00023098"/>
    </source>
</evidence>
<evidence type="ECO:0000256" key="7">
    <source>
        <dbReference type="ARBA" id="ARBA00019373"/>
    </source>
</evidence>
<evidence type="ECO:0000256" key="6">
    <source>
        <dbReference type="ARBA" id="ARBA00012487"/>
    </source>
</evidence>
<evidence type="ECO:0000256" key="4">
    <source>
        <dbReference type="ARBA" id="ARBA00005189"/>
    </source>
</evidence>
<comment type="caution">
    <text evidence="25">The sequence shown here is derived from an EMBL/GenBank/DDBJ whole genome shotgun (WGS) entry which is preliminary data.</text>
</comment>
<organism evidence="25 26">
    <name type="scientific">Desulfuribacillus stibiiarsenatis</name>
    <dbReference type="NCBI Taxonomy" id="1390249"/>
    <lineage>
        <taxon>Bacteria</taxon>
        <taxon>Bacillati</taxon>
        <taxon>Bacillota</taxon>
        <taxon>Desulfuribacillia</taxon>
        <taxon>Desulfuribacillales</taxon>
        <taxon>Desulfuribacillaceae</taxon>
        <taxon>Desulfuribacillus</taxon>
    </lineage>
</organism>
<keyword evidence="13 24" id="KW-1133">Transmembrane helix</keyword>
<feature type="transmembrane region" description="Helical" evidence="24">
    <location>
        <begin position="74"/>
        <end position="93"/>
    </location>
</feature>
<dbReference type="RefSeq" id="WP_069701932.1">
    <property type="nucleotide sequence ID" value="NZ_MJAT01000012.1"/>
</dbReference>
<feature type="transmembrane region" description="Helical" evidence="24">
    <location>
        <begin position="246"/>
        <end position="262"/>
    </location>
</feature>
<evidence type="ECO:0000256" key="23">
    <source>
        <dbReference type="ARBA" id="ARBA00033406"/>
    </source>
</evidence>
<comment type="similarity">
    <text evidence="5">Belongs to the CDS family.</text>
</comment>
<feature type="transmembrane region" description="Helical" evidence="24">
    <location>
        <begin position="49"/>
        <end position="68"/>
    </location>
</feature>
<evidence type="ECO:0000256" key="5">
    <source>
        <dbReference type="ARBA" id="ARBA00010185"/>
    </source>
</evidence>
<keyword evidence="12" id="KW-0548">Nucleotidyltransferase</keyword>
<evidence type="ECO:0000256" key="11">
    <source>
        <dbReference type="ARBA" id="ARBA00022692"/>
    </source>
</evidence>
<evidence type="ECO:0000256" key="15">
    <source>
        <dbReference type="ARBA" id="ARBA00023136"/>
    </source>
</evidence>
<evidence type="ECO:0000256" key="20">
    <source>
        <dbReference type="ARBA" id="ARBA00032253"/>
    </source>
</evidence>
<feature type="transmembrane region" description="Helical" evidence="24">
    <location>
        <begin position="105"/>
        <end position="123"/>
    </location>
</feature>
<evidence type="ECO:0000256" key="17">
    <source>
        <dbReference type="ARBA" id="ARBA00023264"/>
    </source>
</evidence>
<comment type="pathway">
    <text evidence="4">Lipid metabolism.</text>
</comment>
<keyword evidence="26" id="KW-1185">Reference proteome</keyword>
<sequence>MKDRIITGLIGGTVFLSILYVGNIYFYIFVLLLSLVGFHELLKMRGNQLLQISSLFGVSVIIAIFGQILWEYSFFSEAGIMTVLLFGLAIPVITKNQENYEQIAFSFLSSMYIGLGFYSIYLVRSETDFIFTIMILLAIWATDTGAYFTGYMLKGRGPKLWESISPKKTVAGAIGGTICSLLVVLLLSPHSSIELSLYTQIIIGVLIAVVGQLGDLVESSYKRFYNVKDSGNILPGHGGILDRFDSLLYVFPVIYVLLIYITF</sequence>
<evidence type="ECO:0000256" key="16">
    <source>
        <dbReference type="ARBA" id="ARBA00023209"/>
    </source>
</evidence>
<keyword evidence="11 24" id="KW-0812">Transmembrane</keyword>
<dbReference type="GO" id="GO:0005886">
    <property type="term" value="C:plasma membrane"/>
    <property type="evidence" value="ECO:0007669"/>
    <property type="project" value="UniProtKB-SubCell"/>
</dbReference>
<evidence type="ECO:0000256" key="2">
    <source>
        <dbReference type="ARBA" id="ARBA00004651"/>
    </source>
</evidence>
<dbReference type="STRING" id="1390249.BHU72_03465"/>
<name>A0A1E5L783_9FIRM</name>
<dbReference type="AlphaFoldDB" id="A0A1E5L783"/>
<evidence type="ECO:0000256" key="10">
    <source>
        <dbReference type="ARBA" id="ARBA00022679"/>
    </source>
</evidence>
<comment type="catalytic activity">
    <reaction evidence="1">
        <text>a 1,2-diacyl-sn-glycero-3-phosphate + CTP + H(+) = a CDP-1,2-diacyl-sn-glycerol + diphosphate</text>
        <dbReference type="Rhea" id="RHEA:16229"/>
        <dbReference type="ChEBI" id="CHEBI:15378"/>
        <dbReference type="ChEBI" id="CHEBI:33019"/>
        <dbReference type="ChEBI" id="CHEBI:37563"/>
        <dbReference type="ChEBI" id="CHEBI:58332"/>
        <dbReference type="ChEBI" id="CHEBI:58608"/>
        <dbReference type="EC" id="2.7.7.41"/>
    </reaction>
</comment>
<accession>A0A1E5L783</accession>
<keyword evidence="10" id="KW-0808">Transferase</keyword>
<evidence type="ECO:0000256" key="9">
    <source>
        <dbReference type="ARBA" id="ARBA00022516"/>
    </source>
</evidence>
<dbReference type="OrthoDB" id="9799199at2"/>
<evidence type="ECO:0000256" key="19">
    <source>
        <dbReference type="ARBA" id="ARBA00031825"/>
    </source>
</evidence>
<comment type="pathway">
    <text evidence="3">Phospholipid metabolism; CDP-diacylglycerol biosynthesis; CDP-diacylglycerol from sn-glycerol 3-phosphate: step 3/3.</text>
</comment>
<reference evidence="25 26" key="1">
    <citation type="submission" date="2016-09" db="EMBL/GenBank/DDBJ databases">
        <title>Desulfuribacillus arsenicus sp. nov., an obligately anaerobic, dissimilatory arsenic- and antimonate-reducing bacterium isolated from anoxic sediments.</title>
        <authorList>
            <person name="Abin C.A."/>
            <person name="Hollibaugh J.T."/>
        </authorList>
    </citation>
    <scope>NUCLEOTIDE SEQUENCE [LARGE SCALE GENOMIC DNA]</scope>
    <source>
        <strain evidence="25 26">MLFW-2</strain>
    </source>
</reference>
<keyword evidence="16" id="KW-0594">Phospholipid biosynthesis</keyword>
<evidence type="ECO:0000256" key="21">
    <source>
        <dbReference type="ARBA" id="ARBA00032396"/>
    </source>
</evidence>
<keyword evidence="8" id="KW-1003">Cell membrane</keyword>
<dbReference type="EC" id="2.7.7.41" evidence="6"/>
<dbReference type="Proteomes" id="UP000095255">
    <property type="component" value="Unassembled WGS sequence"/>
</dbReference>
<evidence type="ECO:0000256" key="3">
    <source>
        <dbReference type="ARBA" id="ARBA00005119"/>
    </source>
</evidence>
<dbReference type="GO" id="GO:0004605">
    <property type="term" value="F:phosphatidate cytidylyltransferase activity"/>
    <property type="evidence" value="ECO:0007669"/>
    <property type="project" value="UniProtKB-EC"/>
</dbReference>
<keyword evidence="9" id="KW-0444">Lipid biosynthesis</keyword>
<proteinExistence type="inferred from homology"/>
<protein>
    <recommendedName>
        <fullName evidence="7">Phosphatidate cytidylyltransferase</fullName>
        <ecNumber evidence="6">2.7.7.41</ecNumber>
    </recommendedName>
    <alternativeName>
        <fullName evidence="20">CDP-DAG synthase</fullName>
    </alternativeName>
    <alternativeName>
        <fullName evidence="22">CDP-DG synthase</fullName>
    </alternativeName>
    <alternativeName>
        <fullName evidence="18">CDP-diacylglycerol synthase</fullName>
    </alternativeName>
    <alternativeName>
        <fullName evidence="21">CDP-diglyceride pyrophosphorylase</fullName>
    </alternativeName>
    <alternativeName>
        <fullName evidence="23">CDP-diglyceride synthase</fullName>
    </alternativeName>
    <alternativeName>
        <fullName evidence="19">CTP:phosphatidate cytidylyltransferase</fullName>
    </alternativeName>
</protein>
<comment type="subcellular location">
    <subcellularLocation>
        <location evidence="2">Cell membrane</location>
        <topology evidence="2">Multi-pass membrane protein</topology>
    </subcellularLocation>
</comment>
<evidence type="ECO:0000256" key="18">
    <source>
        <dbReference type="ARBA" id="ARBA00029893"/>
    </source>
</evidence>
<evidence type="ECO:0000256" key="24">
    <source>
        <dbReference type="SAM" id="Phobius"/>
    </source>
</evidence>
<feature type="transmembrane region" description="Helical" evidence="24">
    <location>
        <begin position="170"/>
        <end position="189"/>
    </location>
</feature>
<dbReference type="PANTHER" id="PTHR46382:SF1">
    <property type="entry name" value="PHOSPHATIDATE CYTIDYLYLTRANSFERASE"/>
    <property type="match status" value="1"/>
</dbReference>
<evidence type="ECO:0000256" key="8">
    <source>
        <dbReference type="ARBA" id="ARBA00022475"/>
    </source>
</evidence>
<evidence type="ECO:0000256" key="13">
    <source>
        <dbReference type="ARBA" id="ARBA00022989"/>
    </source>
</evidence>
<gene>
    <name evidence="25" type="ORF">BHU72_03465</name>
</gene>
<evidence type="ECO:0000313" key="25">
    <source>
        <dbReference type="EMBL" id="OEH85849.1"/>
    </source>
</evidence>
<dbReference type="EMBL" id="MJAT01000012">
    <property type="protein sequence ID" value="OEH85849.1"/>
    <property type="molecule type" value="Genomic_DNA"/>
</dbReference>
<dbReference type="GO" id="GO:0016024">
    <property type="term" value="P:CDP-diacylglycerol biosynthetic process"/>
    <property type="evidence" value="ECO:0007669"/>
    <property type="project" value="TreeGrafter"/>
</dbReference>
<keyword evidence="14" id="KW-0443">Lipid metabolism</keyword>
<dbReference type="Pfam" id="PF01148">
    <property type="entry name" value="CTP_transf_1"/>
    <property type="match status" value="1"/>
</dbReference>
<keyword evidence="15 24" id="KW-0472">Membrane</keyword>
<feature type="transmembrane region" description="Helical" evidence="24">
    <location>
        <begin position="195"/>
        <end position="214"/>
    </location>
</feature>